<dbReference type="PANTHER" id="PTHR33988">
    <property type="entry name" value="ENDORIBONUCLEASE MAZF-RELATED"/>
    <property type="match status" value="1"/>
</dbReference>
<dbReference type="Pfam" id="PF02452">
    <property type="entry name" value="PemK_toxin"/>
    <property type="match status" value="1"/>
</dbReference>
<dbReference type="PANTHER" id="PTHR33988:SF3">
    <property type="entry name" value="ENDORIBONUCLEASE TOXIN CHPB-RELATED"/>
    <property type="match status" value="1"/>
</dbReference>
<dbReference type="GO" id="GO:0003677">
    <property type="term" value="F:DNA binding"/>
    <property type="evidence" value="ECO:0007669"/>
    <property type="project" value="InterPro"/>
</dbReference>
<dbReference type="GO" id="GO:0004521">
    <property type="term" value="F:RNA endonuclease activity"/>
    <property type="evidence" value="ECO:0007669"/>
    <property type="project" value="TreeGrafter"/>
</dbReference>
<evidence type="ECO:0000256" key="2">
    <source>
        <dbReference type="ARBA" id="ARBA00022649"/>
    </source>
</evidence>
<dbReference type="Gene3D" id="2.30.30.110">
    <property type="match status" value="1"/>
</dbReference>
<sequence>MNDLNQHLFDERKGEEEWYDQGSVIWCDFDPAKGHEQKKRRPAIIVSNRAFYLLTHLVKVVVISSSEAQKNFPINVSLPSDMQTRGYVLTDQERSIDPSQRHVALVERCPEKTLDQILEFVLMTYER</sequence>
<dbReference type="SUPFAM" id="SSF50118">
    <property type="entry name" value="Cell growth inhibitor/plasmid maintenance toxic component"/>
    <property type="match status" value="1"/>
</dbReference>
<comment type="caution">
    <text evidence="3">The sequence shown here is derived from an EMBL/GenBank/DDBJ whole genome shotgun (WGS) entry which is preliminary data.</text>
</comment>
<gene>
    <name evidence="3" type="ORF">HMPREF9103_01318</name>
</gene>
<dbReference type="eggNOG" id="COG2337">
    <property type="taxonomic scope" value="Bacteria"/>
</dbReference>
<dbReference type="EMBL" id="AGEY01000062">
    <property type="protein sequence ID" value="EHL98763.1"/>
    <property type="molecule type" value="Genomic_DNA"/>
</dbReference>
<organism evidence="3 4">
    <name type="scientific">Lentilactobacillus parafarraginis F0439</name>
    <dbReference type="NCBI Taxonomy" id="797515"/>
    <lineage>
        <taxon>Bacteria</taxon>
        <taxon>Bacillati</taxon>
        <taxon>Bacillota</taxon>
        <taxon>Bacilli</taxon>
        <taxon>Lactobacillales</taxon>
        <taxon>Lactobacillaceae</taxon>
        <taxon>Lentilactobacillus</taxon>
    </lineage>
</organism>
<dbReference type="InterPro" id="IPR011067">
    <property type="entry name" value="Plasmid_toxin/cell-grow_inhib"/>
</dbReference>
<dbReference type="AlphaFoldDB" id="G9ZNL5"/>
<reference evidence="3 4" key="1">
    <citation type="submission" date="2011-09" db="EMBL/GenBank/DDBJ databases">
        <authorList>
            <person name="Weinstock G."/>
            <person name="Sodergren E."/>
            <person name="Clifton S."/>
            <person name="Fulton L."/>
            <person name="Fulton B."/>
            <person name="Courtney L."/>
            <person name="Fronick C."/>
            <person name="Harrison M."/>
            <person name="Strong C."/>
            <person name="Farmer C."/>
            <person name="Delahaunty K."/>
            <person name="Markovic C."/>
            <person name="Hall O."/>
            <person name="Minx P."/>
            <person name="Tomlinson C."/>
            <person name="Mitreva M."/>
            <person name="Hou S."/>
            <person name="Chen J."/>
            <person name="Wollam A."/>
            <person name="Pepin K.H."/>
            <person name="Johnson M."/>
            <person name="Bhonagiri V."/>
            <person name="Zhang X."/>
            <person name="Suruliraj S."/>
            <person name="Warren W."/>
            <person name="Chinwalla A."/>
            <person name="Mardis E.R."/>
            <person name="Wilson R.K."/>
        </authorList>
    </citation>
    <scope>NUCLEOTIDE SEQUENCE [LARGE SCALE GENOMIC DNA]</scope>
    <source>
        <strain evidence="3 4">F0439</strain>
    </source>
</reference>
<dbReference type="RefSeq" id="WP_008212343.1">
    <property type="nucleotide sequence ID" value="NZ_JH414959.1"/>
</dbReference>
<comment type="similarity">
    <text evidence="1">Belongs to the PemK/MazF family.</text>
</comment>
<keyword evidence="4" id="KW-1185">Reference proteome</keyword>
<evidence type="ECO:0000313" key="3">
    <source>
        <dbReference type="EMBL" id="EHL98763.1"/>
    </source>
</evidence>
<accession>G9ZNL5</accession>
<name>G9ZNL5_9LACO</name>
<proteinExistence type="inferred from homology"/>
<evidence type="ECO:0000256" key="1">
    <source>
        <dbReference type="ARBA" id="ARBA00007521"/>
    </source>
</evidence>
<dbReference type="HOGENOM" id="CLU_121823_2_2_9"/>
<dbReference type="STRING" id="797515.HMPREF9103_01318"/>
<dbReference type="GO" id="GO:0016075">
    <property type="term" value="P:rRNA catabolic process"/>
    <property type="evidence" value="ECO:0007669"/>
    <property type="project" value="TreeGrafter"/>
</dbReference>
<dbReference type="GO" id="GO:0006402">
    <property type="term" value="P:mRNA catabolic process"/>
    <property type="evidence" value="ECO:0007669"/>
    <property type="project" value="TreeGrafter"/>
</dbReference>
<keyword evidence="2" id="KW-1277">Toxin-antitoxin system</keyword>
<protein>
    <submittedName>
        <fullName evidence="3">PemK family protein</fullName>
    </submittedName>
</protein>
<dbReference type="InterPro" id="IPR003477">
    <property type="entry name" value="PemK-like"/>
</dbReference>
<dbReference type="Proteomes" id="UP000004625">
    <property type="component" value="Unassembled WGS sequence"/>
</dbReference>
<evidence type="ECO:0000313" key="4">
    <source>
        <dbReference type="Proteomes" id="UP000004625"/>
    </source>
</evidence>